<dbReference type="Proteomes" id="UP000053841">
    <property type="component" value="Unassembled WGS sequence"/>
</dbReference>
<evidence type="ECO:0000313" key="2">
    <source>
        <dbReference type="Proteomes" id="UP000053841"/>
    </source>
</evidence>
<protein>
    <recommendedName>
        <fullName evidence="3">F-box domain-containing protein</fullName>
    </recommendedName>
</protein>
<gene>
    <name evidence="1" type="ORF">COCCADRAFT_99580</name>
</gene>
<reference evidence="1 2" key="1">
    <citation type="journal article" date="2013" name="PLoS Genet.">
        <title>Comparative genome structure, secondary metabolite, and effector coding capacity across Cochliobolus pathogens.</title>
        <authorList>
            <person name="Condon B.J."/>
            <person name="Leng Y."/>
            <person name="Wu D."/>
            <person name="Bushley K.E."/>
            <person name="Ohm R.A."/>
            <person name="Otillar R."/>
            <person name="Martin J."/>
            <person name="Schackwitz W."/>
            <person name="Grimwood J."/>
            <person name="MohdZainudin N."/>
            <person name="Xue C."/>
            <person name="Wang R."/>
            <person name="Manning V.A."/>
            <person name="Dhillon B."/>
            <person name="Tu Z.J."/>
            <person name="Steffenson B.J."/>
            <person name="Salamov A."/>
            <person name="Sun H."/>
            <person name="Lowry S."/>
            <person name="LaButti K."/>
            <person name="Han J."/>
            <person name="Copeland A."/>
            <person name="Lindquist E."/>
            <person name="Barry K."/>
            <person name="Schmutz J."/>
            <person name="Baker S.E."/>
            <person name="Ciuffetti L.M."/>
            <person name="Grigoriev I.V."/>
            <person name="Zhong S."/>
            <person name="Turgeon B.G."/>
        </authorList>
    </citation>
    <scope>NUCLEOTIDE SEQUENCE [LARGE SCALE GENOMIC DNA]</scope>
    <source>
        <strain evidence="1 2">26-R-13</strain>
    </source>
</reference>
<dbReference type="GeneID" id="19154832"/>
<accession>W6Y9I4</accession>
<organism evidence="1 2">
    <name type="scientific">Cochliobolus carbonum (strain 26-R-13)</name>
    <name type="common">Maize leaf spot fungus</name>
    <name type="synonym">Bipolaris zeicola</name>
    <dbReference type="NCBI Taxonomy" id="930089"/>
    <lineage>
        <taxon>Eukaryota</taxon>
        <taxon>Fungi</taxon>
        <taxon>Dikarya</taxon>
        <taxon>Ascomycota</taxon>
        <taxon>Pezizomycotina</taxon>
        <taxon>Dothideomycetes</taxon>
        <taxon>Pleosporomycetidae</taxon>
        <taxon>Pleosporales</taxon>
        <taxon>Pleosporineae</taxon>
        <taxon>Pleosporaceae</taxon>
        <taxon>Bipolaris</taxon>
    </lineage>
</organism>
<proteinExistence type="predicted"/>
<keyword evidence="2" id="KW-1185">Reference proteome</keyword>
<dbReference type="RefSeq" id="XP_007713621.1">
    <property type="nucleotide sequence ID" value="XM_007715431.1"/>
</dbReference>
<dbReference type="OrthoDB" id="3683860at2759"/>
<dbReference type="AlphaFoldDB" id="W6Y9I4"/>
<sequence length="331" mass="38343">MPNSLVKKLTRSSVAFRHATQSYTQNTHNSLLYTLPYEIAQHIGTFLDYADRICFVLTSYKYADALLAICNPQAVKQPHIKDIRSRIKRDRFYGHGCRPYAWVERRAGILYCVECNRPHAPFRFPEGTIAQPRHLRRCFRATDGPFFVCQHNEFTFLEMASLLRKNARKGRKNKFGDFFHCIECYELPPERRRPGRCLHPPTLSLAPQTHTVTLRSRFLLLTVPWTVPVSVHQTKDALALLNLKICPHMNACDTEVIEGMVGDCQEMMMMDGRFSTRISIDCSTCQTTFSIKRRVPFHEVVVEVERRLGHVRREGDPIWRAHLPRRKAGTS</sequence>
<dbReference type="KEGG" id="bze:COCCADRAFT_99580"/>
<name>W6Y9I4_COCC2</name>
<dbReference type="HOGENOM" id="CLU_959796_0_0_1"/>
<dbReference type="EMBL" id="KI964642">
    <property type="protein sequence ID" value="EUC32089.1"/>
    <property type="molecule type" value="Genomic_DNA"/>
</dbReference>
<evidence type="ECO:0008006" key="3">
    <source>
        <dbReference type="Google" id="ProtNLM"/>
    </source>
</evidence>
<evidence type="ECO:0000313" key="1">
    <source>
        <dbReference type="EMBL" id="EUC32089.1"/>
    </source>
</evidence>